<dbReference type="PANTHER" id="PTHR37162:SF11">
    <property type="match status" value="1"/>
</dbReference>
<proteinExistence type="predicted"/>
<protein>
    <submittedName>
        <fullName evidence="2">Uncharacterized protein LOC111086980</fullName>
    </submittedName>
</protein>
<dbReference type="RefSeq" id="XP_022247681.1">
    <property type="nucleotide sequence ID" value="XM_022391973.1"/>
</dbReference>
<keyword evidence="1" id="KW-1185">Reference proteome</keyword>
<organism evidence="1 2">
    <name type="scientific">Limulus polyphemus</name>
    <name type="common">Atlantic horseshoe crab</name>
    <dbReference type="NCBI Taxonomy" id="6850"/>
    <lineage>
        <taxon>Eukaryota</taxon>
        <taxon>Metazoa</taxon>
        <taxon>Ecdysozoa</taxon>
        <taxon>Arthropoda</taxon>
        <taxon>Chelicerata</taxon>
        <taxon>Merostomata</taxon>
        <taxon>Xiphosura</taxon>
        <taxon>Limulidae</taxon>
        <taxon>Limulus</taxon>
    </lineage>
</organism>
<reference evidence="2" key="1">
    <citation type="submission" date="2025-08" db="UniProtKB">
        <authorList>
            <consortium name="RefSeq"/>
        </authorList>
    </citation>
    <scope>IDENTIFICATION</scope>
    <source>
        <tissue evidence="2">Muscle</tissue>
    </source>
</reference>
<dbReference type="Proteomes" id="UP000694941">
    <property type="component" value="Unplaced"/>
</dbReference>
<evidence type="ECO:0000313" key="1">
    <source>
        <dbReference type="Proteomes" id="UP000694941"/>
    </source>
</evidence>
<sequence length="185" mass="21042">MVAHFEEAVEILKNPNKHDIMNKKMLNDFQSSLVNIDSCGLHVVNNSFKTGVKVSSWAIDSLLSALYYLFKDSPAKTEDFELLTKSSRLPLKFVNCRWLENIPVAERALEVWDNIVRFVGAAEAKKSDQPTSTSHAIIKESAGDKLIKVKINFFQVVAGEMQPFLQKYQTDRPLVCFLSLTYLVW</sequence>
<name>A0ABM1SVM5_LIMPO</name>
<accession>A0ABM1SVM5</accession>
<evidence type="ECO:0000313" key="2">
    <source>
        <dbReference type="RefSeq" id="XP_022247681.1"/>
    </source>
</evidence>
<dbReference type="PANTHER" id="PTHR37162">
    <property type="entry name" value="HAT FAMILY DIMERISATION DOMAINCONTAINING PROTEIN-RELATED"/>
    <property type="match status" value="1"/>
</dbReference>
<gene>
    <name evidence="2" type="primary">LOC111086980</name>
</gene>
<dbReference type="GeneID" id="111086980"/>